<proteinExistence type="predicted"/>
<dbReference type="SUPFAM" id="SSF52833">
    <property type="entry name" value="Thioredoxin-like"/>
    <property type="match status" value="1"/>
</dbReference>
<dbReference type="EMBL" id="PDND01000086">
    <property type="protein sequence ID" value="PGH32659.1"/>
    <property type="molecule type" value="Genomic_DNA"/>
</dbReference>
<evidence type="ECO:0000256" key="1">
    <source>
        <dbReference type="SAM" id="MobiDB-lite"/>
    </source>
</evidence>
<feature type="compositionally biased region" description="Basic and acidic residues" evidence="1">
    <location>
        <begin position="16"/>
        <end position="26"/>
    </location>
</feature>
<dbReference type="AlphaFoldDB" id="A0A2B7ZHK4"/>
<dbReference type="InterPro" id="IPR032801">
    <property type="entry name" value="PXL2A/B/C"/>
</dbReference>
<dbReference type="Pfam" id="PF13911">
    <property type="entry name" value="AhpC-TSA_2"/>
    <property type="match status" value="1"/>
</dbReference>
<gene>
    <name evidence="2" type="ORF">GX50_04575</name>
</gene>
<feature type="region of interest" description="Disordered" evidence="1">
    <location>
        <begin position="1"/>
        <end position="43"/>
    </location>
</feature>
<sequence>MDDHHISPTSSSQRSHKNEHAPDAHHPISTPNPPNHASSGSPSESILKDVAKITVLDVDGNEVLFEDVYKPSGQGKKKRTLIIFVRHFFCGSCQDYVSAVSSSIPAPSQLPTDTAVAIVGCGASSLISMYADITKCPFPIYTDPTRCLHALFGMKRTLDSGLHAPDYSTTSIFFLVFRGIAQTLSRLLMGDMLQSGDKWQNGGELLFEAEIANETEDGEEEVKVQVPFCHIMNNTRDHSEIPVLRTALGLDEEALDRTDG</sequence>
<protein>
    <recommendedName>
        <fullName evidence="4">Thioredoxin-like protein AAED1</fullName>
    </recommendedName>
</protein>
<organism evidence="2 3">
    <name type="scientific">[Emmonsia] crescens</name>
    <dbReference type="NCBI Taxonomy" id="73230"/>
    <lineage>
        <taxon>Eukaryota</taxon>
        <taxon>Fungi</taxon>
        <taxon>Dikarya</taxon>
        <taxon>Ascomycota</taxon>
        <taxon>Pezizomycotina</taxon>
        <taxon>Eurotiomycetes</taxon>
        <taxon>Eurotiomycetidae</taxon>
        <taxon>Onygenales</taxon>
        <taxon>Ajellomycetaceae</taxon>
        <taxon>Emergomyces</taxon>
    </lineage>
</organism>
<dbReference type="STRING" id="73230.A0A2B7ZHK4"/>
<accession>A0A2B7ZHK4</accession>
<keyword evidence="3" id="KW-1185">Reference proteome</keyword>
<dbReference type="PANTHER" id="PTHR28630">
    <property type="match status" value="1"/>
</dbReference>
<dbReference type="VEuPathDB" id="FungiDB:EMCG_01280"/>
<dbReference type="Gene3D" id="3.40.30.10">
    <property type="entry name" value="Glutaredoxin"/>
    <property type="match status" value="1"/>
</dbReference>
<comment type="caution">
    <text evidence="2">The sequence shown here is derived from an EMBL/GenBank/DDBJ whole genome shotgun (WGS) entry which is preliminary data.</text>
</comment>
<evidence type="ECO:0000313" key="3">
    <source>
        <dbReference type="Proteomes" id="UP000226031"/>
    </source>
</evidence>
<name>A0A2B7ZHK4_9EURO</name>
<evidence type="ECO:0008006" key="4">
    <source>
        <dbReference type="Google" id="ProtNLM"/>
    </source>
</evidence>
<dbReference type="InterPro" id="IPR036249">
    <property type="entry name" value="Thioredoxin-like_sf"/>
</dbReference>
<evidence type="ECO:0000313" key="2">
    <source>
        <dbReference type="EMBL" id="PGH32659.1"/>
    </source>
</evidence>
<dbReference type="PANTHER" id="PTHR28630:SF3">
    <property type="entry name" value="PEROXIREDOXIN-LIKE 2C"/>
    <property type="match status" value="1"/>
</dbReference>
<dbReference type="Proteomes" id="UP000226031">
    <property type="component" value="Unassembled WGS sequence"/>
</dbReference>
<reference evidence="2 3" key="1">
    <citation type="submission" date="2017-10" db="EMBL/GenBank/DDBJ databases">
        <title>Comparative genomics in systemic dimorphic fungi from Ajellomycetaceae.</title>
        <authorList>
            <person name="Munoz J.F."/>
            <person name="Mcewen J.G."/>
            <person name="Clay O.K."/>
            <person name="Cuomo C.A."/>
        </authorList>
    </citation>
    <scope>NUCLEOTIDE SEQUENCE [LARGE SCALE GENOMIC DNA]</scope>
    <source>
        <strain evidence="2 3">UAMH4076</strain>
    </source>
</reference>